<comment type="caution">
    <text evidence="1">The sequence shown here is derived from an EMBL/GenBank/DDBJ whole genome shotgun (WGS) entry which is preliminary data.</text>
</comment>
<dbReference type="AlphaFoldDB" id="A0A9X1FTN8"/>
<sequence length="167" mass="16991">MSYSAAEISALATKAARGAGAPPEQAARFGRASVVHLAQNRAVEMLTDALDALPGGVILWAPLAVDRALSSLADDPAGARVEARGHPALVQSYLEASPHGIVIERVDTDAFDISVTAAATGTSVPPVRLSDCDRCIAVMTTLAARTFVPESAASRLGGAGAGLTDND</sequence>
<gene>
    <name evidence="1" type="ORF">KX928_07375</name>
</gene>
<dbReference type="RefSeq" id="WP_219500602.1">
    <property type="nucleotide sequence ID" value="NZ_JAHXDN010000002.1"/>
</dbReference>
<organism evidence="1 2">
    <name type="scientific">Roseobacter insulae</name>
    <dbReference type="NCBI Taxonomy" id="2859783"/>
    <lineage>
        <taxon>Bacteria</taxon>
        <taxon>Pseudomonadati</taxon>
        <taxon>Pseudomonadota</taxon>
        <taxon>Alphaproteobacteria</taxon>
        <taxon>Rhodobacterales</taxon>
        <taxon>Roseobacteraceae</taxon>
        <taxon>Roseobacter</taxon>
    </lineage>
</organism>
<dbReference type="EMBL" id="JAHXDN010000002">
    <property type="protein sequence ID" value="MBW4707604.1"/>
    <property type="molecule type" value="Genomic_DNA"/>
</dbReference>
<evidence type="ECO:0000313" key="1">
    <source>
        <dbReference type="EMBL" id="MBW4707604.1"/>
    </source>
</evidence>
<reference evidence="1" key="1">
    <citation type="submission" date="2021-07" db="EMBL/GenBank/DDBJ databases">
        <title>Roseobacter insulae sp. nov., isolated from a tidal flat.</title>
        <authorList>
            <person name="Park S."/>
            <person name="Yoon J.-H."/>
        </authorList>
    </citation>
    <scope>NUCLEOTIDE SEQUENCE</scope>
    <source>
        <strain evidence="1">YSTF-M11</strain>
    </source>
</reference>
<proteinExistence type="predicted"/>
<evidence type="ECO:0000313" key="2">
    <source>
        <dbReference type="Proteomes" id="UP001138661"/>
    </source>
</evidence>
<accession>A0A9X1FTN8</accession>
<dbReference type="Proteomes" id="UP001138661">
    <property type="component" value="Unassembled WGS sequence"/>
</dbReference>
<name>A0A9X1FTN8_9RHOB</name>
<keyword evidence="2" id="KW-1185">Reference proteome</keyword>
<protein>
    <submittedName>
        <fullName evidence="1">Uncharacterized protein</fullName>
    </submittedName>
</protein>